<evidence type="ECO:0000313" key="2">
    <source>
        <dbReference type="EMBL" id="KJH48306.1"/>
    </source>
</evidence>
<sequence length="181" mass="20556">MDEPFPKVTFCSKNQTMRSVFLPRLIKELFVMGHFSQQIVVCRSRVFHVLGPMTSSLMKDFITPFHRPTYQAEEPSTRRSIVALIQSSHIFAYTPCSAPPRVESCLNFRFWSTAVPAMRGDIAMFVFGILSLLFGCCAADLFTAIADMQKMLGAEKEVTSIIENYIEAEQDRLNELKRSAE</sequence>
<gene>
    <name evidence="2" type="ORF">DICVIV_05615</name>
</gene>
<reference evidence="2 3" key="1">
    <citation type="submission" date="2013-11" db="EMBL/GenBank/DDBJ databases">
        <title>Draft genome of the bovine lungworm Dictyocaulus viviparus.</title>
        <authorList>
            <person name="Mitreva M."/>
        </authorList>
    </citation>
    <scope>NUCLEOTIDE SEQUENCE [LARGE SCALE GENOMIC DNA]</scope>
    <source>
        <strain evidence="2 3">HannoverDv2000</strain>
    </source>
</reference>
<dbReference type="AlphaFoldDB" id="A0A0D8Y133"/>
<name>A0A0D8Y133_DICVI</name>
<keyword evidence="1" id="KW-0472">Membrane</keyword>
<dbReference type="STRING" id="29172.A0A0D8Y133"/>
<evidence type="ECO:0000256" key="1">
    <source>
        <dbReference type="SAM" id="Phobius"/>
    </source>
</evidence>
<reference evidence="3" key="2">
    <citation type="journal article" date="2016" name="Sci. Rep.">
        <title>Dictyocaulus viviparus genome, variome and transcriptome elucidate lungworm biology and support future intervention.</title>
        <authorList>
            <person name="McNulty S.N."/>
            <person name="Strube C."/>
            <person name="Rosa B.A."/>
            <person name="Martin J.C."/>
            <person name="Tyagi R."/>
            <person name="Choi Y.J."/>
            <person name="Wang Q."/>
            <person name="Hallsworth Pepin K."/>
            <person name="Zhang X."/>
            <person name="Ozersky P."/>
            <person name="Wilson R.K."/>
            <person name="Sternberg P.W."/>
            <person name="Gasser R.B."/>
            <person name="Mitreva M."/>
        </authorList>
    </citation>
    <scope>NUCLEOTIDE SEQUENCE [LARGE SCALE GENOMIC DNA]</scope>
    <source>
        <strain evidence="3">HannoverDv2000</strain>
    </source>
</reference>
<proteinExistence type="predicted"/>
<organism evidence="2 3">
    <name type="scientific">Dictyocaulus viviparus</name>
    <name type="common">Bovine lungworm</name>
    <dbReference type="NCBI Taxonomy" id="29172"/>
    <lineage>
        <taxon>Eukaryota</taxon>
        <taxon>Metazoa</taxon>
        <taxon>Ecdysozoa</taxon>
        <taxon>Nematoda</taxon>
        <taxon>Chromadorea</taxon>
        <taxon>Rhabditida</taxon>
        <taxon>Rhabditina</taxon>
        <taxon>Rhabditomorpha</taxon>
        <taxon>Strongyloidea</taxon>
        <taxon>Metastrongylidae</taxon>
        <taxon>Dictyocaulus</taxon>
    </lineage>
</organism>
<protein>
    <submittedName>
        <fullName evidence="2">Uncharacterized protein</fullName>
    </submittedName>
</protein>
<evidence type="ECO:0000313" key="3">
    <source>
        <dbReference type="Proteomes" id="UP000053766"/>
    </source>
</evidence>
<keyword evidence="1" id="KW-1133">Transmembrane helix</keyword>
<dbReference type="Proteomes" id="UP000053766">
    <property type="component" value="Unassembled WGS sequence"/>
</dbReference>
<feature type="transmembrane region" description="Helical" evidence="1">
    <location>
        <begin position="122"/>
        <end position="146"/>
    </location>
</feature>
<keyword evidence="3" id="KW-1185">Reference proteome</keyword>
<accession>A0A0D8Y133</accession>
<dbReference type="EMBL" id="KN716272">
    <property type="protein sequence ID" value="KJH48306.1"/>
    <property type="molecule type" value="Genomic_DNA"/>
</dbReference>
<keyword evidence="1" id="KW-0812">Transmembrane</keyword>